<reference evidence="3" key="1">
    <citation type="submission" date="2023-03" db="EMBL/GenBank/DDBJ databases">
        <authorList>
            <person name="Pearce D."/>
        </authorList>
    </citation>
    <scope>NUCLEOTIDE SEQUENCE</scope>
    <source>
        <strain evidence="3">Mc</strain>
    </source>
</reference>
<dbReference type="Gene3D" id="3.40.50.2000">
    <property type="entry name" value="Glycogen Phosphorylase B"/>
    <property type="match status" value="2"/>
</dbReference>
<dbReference type="GO" id="GO:0016757">
    <property type="term" value="F:glycosyltransferase activity"/>
    <property type="evidence" value="ECO:0007669"/>
    <property type="project" value="InterPro"/>
</dbReference>
<feature type="domain" description="Glycosyltransferase subfamily 4-like N-terminal" evidence="2">
    <location>
        <begin position="15"/>
        <end position="183"/>
    </location>
</feature>
<dbReference type="GO" id="GO:1901135">
    <property type="term" value="P:carbohydrate derivative metabolic process"/>
    <property type="evidence" value="ECO:0007669"/>
    <property type="project" value="UniProtKB-ARBA"/>
</dbReference>
<dbReference type="EMBL" id="OX458332">
    <property type="protein sequence ID" value="CAI8723008.1"/>
    <property type="molecule type" value="Genomic_DNA"/>
</dbReference>
<dbReference type="Pfam" id="PF00534">
    <property type="entry name" value="Glycos_transf_1"/>
    <property type="match status" value="1"/>
</dbReference>
<dbReference type="Proteomes" id="UP001158598">
    <property type="component" value="Chromosome"/>
</dbReference>
<dbReference type="PANTHER" id="PTHR12526">
    <property type="entry name" value="GLYCOSYLTRANSFERASE"/>
    <property type="match status" value="1"/>
</dbReference>
<evidence type="ECO:0000313" key="4">
    <source>
        <dbReference type="Proteomes" id="UP001158598"/>
    </source>
</evidence>
<evidence type="ECO:0000259" key="2">
    <source>
        <dbReference type="Pfam" id="PF13579"/>
    </source>
</evidence>
<name>A0AA35UMF8_METCP</name>
<proteinExistence type="predicted"/>
<dbReference type="Pfam" id="PF13579">
    <property type="entry name" value="Glyco_trans_4_4"/>
    <property type="match status" value="1"/>
</dbReference>
<dbReference type="InterPro" id="IPR028098">
    <property type="entry name" value="Glyco_trans_4-like_N"/>
</dbReference>
<organism evidence="3 4">
    <name type="scientific">Methylococcus capsulatus</name>
    <dbReference type="NCBI Taxonomy" id="414"/>
    <lineage>
        <taxon>Bacteria</taxon>
        <taxon>Pseudomonadati</taxon>
        <taxon>Pseudomonadota</taxon>
        <taxon>Gammaproteobacteria</taxon>
        <taxon>Methylococcales</taxon>
        <taxon>Methylococcaceae</taxon>
        <taxon>Methylococcus</taxon>
    </lineage>
</organism>
<protein>
    <submittedName>
        <fullName evidence="3">Glycosyltransferase</fullName>
    </submittedName>
</protein>
<sequence length="388" mass="42675">MRVIHTIANLAVESGGPAQTVSGLCAALQGRSVEALIVTQKNSLPGGSTSPEDRFHPQVRDALPGRRWAGLALSSAHRFGALLRMHCKDTDPCIIHDHGLWLASNHAAAVTARKLDVPLIVSPRGMLEPWAFRHRAWKKQLAWLLYQRRDLRAAMLLHATADQEAGNLRRRGLRMPIAVIPNGVPLPDLPRTKSAVNRTRIALFLSRIHPKKGLLVLVEAWRQVQPPGWKVVIAGPDEGGHRGEVEEAIGQAGLTNVFKFVGLVDGGDKTKLYRGSDLFILPTFSENFGVVVAEALAHEVPVITTKGAPWEGLLTHRCGWWVDIGVEPLAAALREATNLPQETLRDMGQRGRAYVEQNFGWPGIAQQMLSVYQWMLGQGPKPDCLYVD</sequence>
<feature type="domain" description="Glycosyl transferase family 1" evidence="1">
    <location>
        <begin position="197"/>
        <end position="352"/>
    </location>
</feature>
<evidence type="ECO:0000313" key="3">
    <source>
        <dbReference type="EMBL" id="CAI8723008.1"/>
    </source>
</evidence>
<dbReference type="PANTHER" id="PTHR12526:SF637">
    <property type="entry name" value="GLYCOSYLTRANSFERASE EPSF-RELATED"/>
    <property type="match status" value="1"/>
</dbReference>
<evidence type="ECO:0000259" key="1">
    <source>
        <dbReference type="Pfam" id="PF00534"/>
    </source>
</evidence>
<accession>A0AA35UMF8</accession>
<dbReference type="AlphaFoldDB" id="A0AA35UMF8"/>
<dbReference type="SUPFAM" id="SSF53756">
    <property type="entry name" value="UDP-Glycosyltransferase/glycogen phosphorylase"/>
    <property type="match status" value="1"/>
</dbReference>
<dbReference type="InterPro" id="IPR001296">
    <property type="entry name" value="Glyco_trans_1"/>
</dbReference>
<gene>
    <name evidence="3" type="ORF">MCNOR_0128</name>
</gene>